<evidence type="ECO:0000313" key="2">
    <source>
        <dbReference type="EMBL" id="MBJ3763567.1"/>
    </source>
</evidence>
<gene>
    <name evidence="2" type="ORF">ILP92_12495</name>
</gene>
<comment type="caution">
    <text evidence="2">The sequence shown here is derived from an EMBL/GenBank/DDBJ whole genome shotgun (WGS) entry which is preliminary data.</text>
</comment>
<dbReference type="RefSeq" id="WP_198916726.1">
    <property type="nucleotide sequence ID" value="NZ_JAEKPD010000010.1"/>
</dbReference>
<keyword evidence="1" id="KW-1133">Transmembrane helix</keyword>
<evidence type="ECO:0000313" key="3">
    <source>
        <dbReference type="Proteomes" id="UP000642488"/>
    </source>
</evidence>
<dbReference type="EMBL" id="JAEKPD010000010">
    <property type="protein sequence ID" value="MBJ3763567.1"/>
    <property type="molecule type" value="Genomic_DNA"/>
</dbReference>
<organism evidence="2 3">
    <name type="scientific">Palleronia pontilimi</name>
    <dbReference type="NCBI Taxonomy" id="1964209"/>
    <lineage>
        <taxon>Bacteria</taxon>
        <taxon>Pseudomonadati</taxon>
        <taxon>Pseudomonadota</taxon>
        <taxon>Alphaproteobacteria</taxon>
        <taxon>Rhodobacterales</taxon>
        <taxon>Roseobacteraceae</taxon>
        <taxon>Palleronia</taxon>
    </lineage>
</organism>
<name>A0A934IFR5_9RHOB</name>
<evidence type="ECO:0000256" key="1">
    <source>
        <dbReference type="SAM" id="Phobius"/>
    </source>
</evidence>
<dbReference type="Proteomes" id="UP000642488">
    <property type="component" value="Unassembled WGS sequence"/>
</dbReference>
<protein>
    <recommendedName>
        <fullName evidence="4">Tetratricopeptide repeat-like domain-containing protein</fullName>
    </recommendedName>
</protein>
<sequence length="217" mass="23402">MSNTDSFIDEVSEEVRRDRLYGLLRRYGWIAILAVVVLVGGAAVVEYQRAQQRAEAQAFGDALLAALAENSPEVRRTALMEIDADGTRRALVAMLAADRLEGDAAVAETRDALDAVASDASLPQIYRELAVLKAAMIAQTTDAPQDVLDRLEPLTIPGAPYRLLAIEQQAIAHQRAGDTDEALALLQTILGEDVATRDLRQRARQLIVALGGTLDAA</sequence>
<accession>A0A934IFR5</accession>
<proteinExistence type="predicted"/>
<reference evidence="2" key="1">
    <citation type="submission" date="2020-12" db="EMBL/GenBank/DDBJ databases">
        <title>Bacterial taxonomy.</title>
        <authorList>
            <person name="Pan X."/>
        </authorList>
    </citation>
    <scope>NUCLEOTIDE SEQUENCE</scope>
    <source>
        <strain evidence="2">KCTC 52957</strain>
    </source>
</reference>
<feature type="transmembrane region" description="Helical" evidence="1">
    <location>
        <begin position="27"/>
        <end position="45"/>
    </location>
</feature>
<keyword evidence="3" id="KW-1185">Reference proteome</keyword>
<evidence type="ECO:0008006" key="4">
    <source>
        <dbReference type="Google" id="ProtNLM"/>
    </source>
</evidence>
<keyword evidence="1" id="KW-0812">Transmembrane</keyword>
<dbReference type="AlphaFoldDB" id="A0A934IFR5"/>
<keyword evidence="1" id="KW-0472">Membrane</keyword>